<feature type="transmembrane region" description="Helical" evidence="8">
    <location>
        <begin position="79"/>
        <end position="106"/>
    </location>
</feature>
<keyword evidence="5 8" id="KW-1133">Transmembrane helix</keyword>
<evidence type="ECO:0000256" key="2">
    <source>
        <dbReference type="ARBA" id="ARBA00022448"/>
    </source>
</evidence>
<gene>
    <name evidence="10" type="ORF">ACFQKB_23535</name>
</gene>
<dbReference type="InterPro" id="IPR005829">
    <property type="entry name" value="Sugar_transporter_CS"/>
</dbReference>
<keyword evidence="4 8" id="KW-0812">Transmembrane</keyword>
<evidence type="ECO:0000313" key="10">
    <source>
        <dbReference type="EMBL" id="MFC6882748.1"/>
    </source>
</evidence>
<comment type="caution">
    <text evidence="10">The sequence shown here is derived from an EMBL/GenBank/DDBJ whole genome shotgun (WGS) entry which is preliminary data.</text>
</comment>
<keyword evidence="11" id="KW-1185">Reference proteome</keyword>
<feature type="transmembrane region" description="Helical" evidence="8">
    <location>
        <begin position="200"/>
        <end position="220"/>
    </location>
</feature>
<dbReference type="Gene3D" id="1.20.1250.20">
    <property type="entry name" value="MFS general substrate transporter like domains"/>
    <property type="match status" value="1"/>
</dbReference>
<keyword evidence="6 8" id="KW-0472">Membrane</keyword>
<feature type="transmembrane region" description="Helical" evidence="8">
    <location>
        <begin position="226"/>
        <end position="249"/>
    </location>
</feature>
<dbReference type="PANTHER" id="PTHR42718:SF46">
    <property type="entry name" value="BLR6921 PROTEIN"/>
    <property type="match status" value="1"/>
</dbReference>
<dbReference type="CDD" id="cd17321">
    <property type="entry name" value="MFS_MMR_MDR_like"/>
    <property type="match status" value="1"/>
</dbReference>
<evidence type="ECO:0000256" key="1">
    <source>
        <dbReference type="ARBA" id="ARBA00004651"/>
    </source>
</evidence>
<dbReference type="PROSITE" id="PS00216">
    <property type="entry name" value="SUGAR_TRANSPORT_1"/>
    <property type="match status" value="1"/>
</dbReference>
<dbReference type="PANTHER" id="PTHR42718">
    <property type="entry name" value="MAJOR FACILITATOR SUPERFAMILY MULTIDRUG TRANSPORTER MFSC"/>
    <property type="match status" value="1"/>
</dbReference>
<feature type="transmembrane region" description="Helical" evidence="8">
    <location>
        <begin position="112"/>
        <end position="129"/>
    </location>
</feature>
<keyword evidence="2" id="KW-0813">Transport</keyword>
<feature type="transmembrane region" description="Helical" evidence="8">
    <location>
        <begin position="442"/>
        <end position="460"/>
    </location>
</feature>
<feature type="transmembrane region" description="Helical" evidence="8">
    <location>
        <begin position="305"/>
        <end position="323"/>
    </location>
</feature>
<evidence type="ECO:0000256" key="8">
    <source>
        <dbReference type="SAM" id="Phobius"/>
    </source>
</evidence>
<evidence type="ECO:0000313" key="11">
    <source>
        <dbReference type="Proteomes" id="UP001596380"/>
    </source>
</evidence>
<evidence type="ECO:0000259" key="9">
    <source>
        <dbReference type="PROSITE" id="PS50850"/>
    </source>
</evidence>
<sequence>MSMTDGPRRPGLALALLALAQLIFSLDLNIVYVALPEIGDDLGFTAQSQQWVIHAYVVFAGGFLLLGGRAADLLGRRRVFVAALAVYAASSLAGGLATAPGVIIAARAVQGLGGALLLPSTLSLIGTLFEEGPRRNRALAVWGGAGASGLTVGALLGGVLTQAYGWPAVFFVNVPLAAGVAVAALAVIPKDRRAEERRRFDLPGALTVTGGVTLLVFGLVQGPEAGWSSAAVVAAFVLAAVLLGVFAAVEARGRDPLMPPRLLRNRSLAVGVASTFVYMATFGALPYFLTVLFQNVHRFSALETGLAFLVPSAAIAAGTQIGGRMAGALGTRRTLVVGFVGGVAGTAALAAGFALDAAFLTTVPGLVVSGVGQGIAWTAMWIAASTGVAPREQGVANGMASTALNLGNAIGLAVLTAVANAGTGGLSGVPLRAAVADGGRTAVLLATAGMAVGAFVALALPRSGGRVGRADHSGGAGRGEGAGRSGDAGRSGGAGRFGRGGRVGRVGRSGG</sequence>
<proteinExistence type="predicted"/>
<name>A0ABW2CNS2_9ACTN</name>
<feature type="transmembrane region" description="Helical" evidence="8">
    <location>
        <begin position="335"/>
        <end position="355"/>
    </location>
</feature>
<evidence type="ECO:0000256" key="7">
    <source>
        <dbReference type="SAM" id="MobiDB-lite"/>
    </source>
</evidence>
<dbReference type="RefSeq" id="WP_378063531.1">
    <property type="nucleotide sequence ID" value="NZ_JBHSXS010000015.1"/>
</dbReference>
<feature type="transmembrane region" description="Helical" evidence="8">
    <location>
        <begin position="402"/>
        <end position="422"/>
    </location>
</feature>
<dbReference type="EMBL" id="JBHSXS010000015">
    <property type="protein sequence ID" value="MFC6882748.1"/>
    <property type="molecule type" value="Genomic_DNA"/>
</dbReference>
<evidence type="ECO:0000256" key="6">
    <source>
        <dbReference type="ARBA" id="ARBA00023136"/>
    </source>
</evidence>
<feature type="transmembrane region" description="Helical" evidence="8">
    <location>
        <begin position="141"/>
        <end position="160"/>
    </location>
</feature>
<accession>A0ABW2CNS2</accession>
<feature type="domain" description="Major facilitator superfamily (MFS) profile" evidence="9">
    <location>
        <begin position="13"/>
        <end position="464"/>
    </location>
</feature>
<dbReference type="SUPFAM" id="SSF103473">
    <property type="entry name" value="MFS general substrate transporter"/>
    <property type="match status" value="1"/>
</dbReference>
<dbReference type="PROSITE" id="PS50850">
    <property type="entry name" value="MFS"/>
    <property type="match status" value="1"/>
</dbReference>
<dbReference type="InterPro" id="IPR011701">
    <property type="entry name" value="MFS"/>
</dbReference>
<dbReference type="Gene3D" id="1.20.1720.10">
    <property type="entry name" value="Multidrug resistance protein D"/>
    <property type="match status" value="1"/>
</dbReference>
<evidence type="ECO:0000256" key="5">
    <source>
        <dbReference type="ARBA" id="ARBA00022989"/>
    </source>
</evidence>
<protein>
    <submittedName>
        <fullName evidence="10">MFS transporter</fullName>
    </submittedName>
</protein>
<feature type="compositionally biased region" description="Gly residues" evidence="7">
    <location>
        <begin position="474"/>
        <end position="511"/>
    </location>
</feature>
<dbReference type="Pfam" id="PF07690">
    <property type="entry name" value="MFS_1"/>
    <property type="match status" value="1"/>
</dbReference>
<evidence type="ECO:0000256" key="3">
    <source>
        <dbReference type="ARBA" id="ARBA00022475"/>
    </source>
</evidence>
<organism evidence="10 11">
    <name type="scientific">Actinomadura yumaensis</name>
    <dbReference type="NCBI Taxonomy" id="111807"/>
    <lineage>
        <taxon>Bacteria</taxon>
        <taxon>Bacillati</taxon>
        <taxon>Actinomycetota</taxon>
        <taxon>Actinomycetes</taxon>
        <taxon>Streptosporangiales</taxon>
        <taxon>Thermomonosporaceae</taxon>
        <taxon>Actinomadura</taxon>
    </lineage>
</organism>
<keyword evidence="3" id="KW-1003">Cell membrane</keyword>
<dbReference type="Proteomes" id="UP001596380">
    <property type="component" value="Unassembled WGS sequence"/>
</dbReference>
<feature type="transmembrane region" description="Helical" evidence="8">
    <location>
        <begin position="270"/>
        <end position="293"/>
    </location>
</feature>
<feature type="transmembrane region" description="Helical" evidence="8">
    <location>
        <begin position="166"/>
        <end position="188"/>
    </location>
</feature>
<feature type="transmembrane region" description="Helical" evidence="8">
    <location>
        <begin position="367"/>
        <end position="390"/>
    </location>
</feature>
<dbReference type="InterPro" id="IPR020846">
    <property type="entry name" value="MFS_dom"/>
</dbReference>
<reference evidence="11" key="1">
    <citation type="journal article" date="2019" name="Int. J. Syst. Evol. Microbiol.">
        <title>The Global Catalogue of Microorganisms (GCM) 10K type strain sequencing project: providing services to taxonomists for standard genome sequencing and annotation.</title>
        <authorList>
            <consortium name="The Broad Institute Genomics Platform"/>
            <consortium name="The Broad Institute Genome Sequencing Center for Infectious Disease"/>
            <person name="Wu L."/>
            <person name="Ma J."/>
        </authorList>
    </citation>
    <scope>NUCLEOTIDE SEQUENCE [LARGE SCALE GENOMIC DNA]</scope>
    <source>
        <strain evidence="11">JCM 3369</strain>
    </source>
</reference>
<evidence type="ECO:0000256" key="4">
    <source>
        <dbReference type="ARBA" id="ARBA00022692"/>
    </source>
</evidence>
<dbReference type="InterPro" id="IPR036259">
    <property type="entry name" value="MFS_trans_sf"/>
</dbReference>
<feature type="transmembrane region" description="Helical" evidence="8">
    <location>
        <begin position="49"/>
        <end position="67"/>
    </location>
</feature>
<feature type="region of interest" description="Disordered" evidence="7">
    <location>
        <begin position="466"/>
        <end position="511"/>
    </location>
</feature>
<comment type="subcellular location">
    <subcellularLocation>
        <location evidence="1">Cell membrane</location>
        <topology evidence="1">Multi-pass membrane protein</topology>
    </subcellularLocation>
</comment>